<evidence type="ECO:0000313" key="4">
    <source>
        <dbReference type="EMBL" id="ADD96083.1"/>
    </source>
</evidence>
<dbReference type="AlphaFoldDB" id="D6PK32"/>
<dbReference type="EMBL" id="GU943118">
    <property type="protein sequence ID" value="ADD96083.1"/>
    <property type="molecule type" value="Genomic_DNA"/>
</dbReference>
<keyword evidence="2" id="KW-0119">Carbohydrate metabolism</keyword>
<dbReference type="Pfam" id="PF03065">
    <property type="entry name" value="Glyco_hydro_57"/>
    <property type="match status" value="1"/>
</dbReference>
<reference evidence="4" key="1">
    <citation type="journal article" date="2010" name="ISME J.">
        <title>Metagenome of the Mediterranean deep chlorophyll maximum studied by direct and fosmid library 454 pyrosequencing.</title>
        <authorList>
            <person name="Ghai R."/>
            <person name="Martin-Cuadrado A.B."/>
            <person name="Molto A.G."/>
            <person name="Heredia I.G."/>
            <person name="Cabrera R."/>
            <person name="Martin J."/>
            <person name="Verdu M."/>
            <person name="Deschamps P."/>
            <person name="Moreira D."/>
            <person name="Lopez-Garcia P."/>
            <person name="Mira A."/>
            <person name="Rodriguez-Valera F."/>
        </authorList>
    </citation>
    <scope>NUCLEOTIDE SEQUENCE</scope>
</reference>
<dbReference type="GO" id="GO:0003824">
    <property type="term" value="F:catalytic activity"/>
    <property type="evidence" value="ECO:0007669"/>
    <property type="project" value="InterPro"/>
</dbReference>
<sequence>MKSKLVVVLLFIIACTSAAPNSEESLTQNIQEEVTTTTSTFIDEPDVYVMLLWHQHQPYYPKDQDGHFSKPWVRLHATKDYLDMVELVQEHEGLRVTFNLTPTLITQLKELEDGVEDIYWVHTEIEATRLLDSQKTFIRNRFFDISSRTINKSPRYLELKNLRQFPEDWTDNDYLDLQVLFNLGWTDPKYLSESPLNLIASKDSDFTEKDKETILEVHKEIINKVIPAHLKAYEENHIELITTPYAHPILPLIHNSNLGKVGDTQSSFPENNYKYPEDAQIHVTKGKEVFENTFGFSPNGMWPGEGAVAQDILQYFNNENISWIASGEQPLSKSLDVRFQRWVGECLQNQIYFIDHGIPN</sequence>
<dbReference type="Gene3D" id="3.20.110.10">
    <property type="entry name" value="Glycoside hydrolase 38, N terminal domain"/>
    <property type="match status" value="1"/>
</dbReference>
<dbReference type="PANTHER" id="PTHR36306">
    <property type="entry name" value="ALPHA-AMYLASE-RELATED-RELATED"/>
    <property type="match status" value="1"/>
</dbReference>
<evidence type="ECO:0000259" key="3">
    <source>
        <dbReference type="Pfam" id="PF03065"/>
    </source>
</evidence>
<name>D6PK32_9ZZZZ</name>
<proteinExistence type="inferred from homology"/>
<dbReference type="SUPFAM" id="SSF88713">
    <property type="entry name" value="Glycoside hydrolase/deacetylase"/>
    <property type="match status" value="1"/>
</dbReference>
<dbReference type="InterPro" id="IPR027291">
    <property type="entry name" value="Glyco_hydro_38_N_sf"/>
</dbReference>
<dbReference type="PANTHER" id="PTHR36306:SF1">
    <property type="entry name" value="ALPHA-AMYLASE-RELATED"/>
    <property type="match status" value="1"/>
</dbReference>
<dbReference type="InterPro" id="IPR011330">
    <property type="entry name" value="Glyco_hydro/deAcase_b/a-brl"/>
</dbReference>
<comment type="similarity">
    <text evidence="1">Belongs to the glycosyl hydrolase 57 family.</text>
</comment>
<feature type="domain" description="Glycoside hydrolase family 57 N-terminal" evidence="3">
    <location>
        <begin position="51"/>
        <end position="339"/>
    </location>
</feature>
<evidence type="ECO:0000256" key="1">
    <source>
        <dbReference type="ARBA" id="ARBA00006821"/>
    </source>
</evidence>
<dbReference type="CAZy" id="GH57">
    <property type="family name" value="Glycoside Hydrolase Family 57"/>
</dbReference>
<protein>
    <recommendedName>
        <fullName evidence="3">Glycoside hydrolase family 57 N-terminal domain-containing protein</fullName>
    </recommendedName>
</protein>
<accession>D6PK32</accession>
<dbReference type="PROSITE" id="PS51257">
    <property type="entry name" value="PROKAR_LIPOPROTEIN"/>
    <property type="match status" value="1"/>
</dbReference>
<dbReference type="GO" id="GO:0005975">
    <property type="term" value="P:carbohydrate metabolic process"/>
    <property type="evidence" value="ECO:0007669"/>
    <property type="project" value="InterPro"/>
</dbReference>
<dbReference type="InterPro" id="IPR004300">
    <property type="entry name" value="Glyco_hydro_57_N"/>
</dbReference>
<evidence type="ECO:0000256" key="2">
    <source>
        <dbReference type="ARBA" id="ARBA00023277"/>
    </source>
</evidence>
<organism evidence="4">
    <name type="scientific">uncultured organism MedDCM-OCT-S04-C478</name>
    <dbReference type="NCBI Taxonomy" id="743617"/>
    <lineage>
        <taxon>unclassified sequences</taxon>
        <taxon>environmental samples</taxon>
    </lineage>
</organism>
<dbReference type="InterPro" id="IPR052046">
    <property type="entry name" value="GH57_Enzymes"/>
</dbReference>